<organism evidence="7 8">
    <name type="scientific">Acinetobacter populi</name>
    <dbReference type="NCBI Taxonomy" id="1582270"/>
    <lineage>
        <taxon>Bacteria</taxon>
        <taxon>Pseudomonadati</taxon>
        <taxon>Pseudomonadota</taxon>
        <taxon>Gammaproteobacteria</taxon>
        <taxon>Moraxellales</taxon>
        <taxon>Moraxellaceae</taxon>
        <taxon>Acinetobacter</taxon>
    </lineage>
</organism>
<proteinExistence type="predicted"/>
<evidence type="ECO:0000256" key="1">
    <source>
        <dbReference type="ARBA" id="ARBA00004651"/>
    </source>
</evidence>
<dbReference type="AlphaFoldDB" id="A0A1Z9Z396"/>
<feature type="transmembrane region" description="Helical" evidence="6">
    <location>
        <begin position="177"/>
        <end position="198"/>
    </location>
</feature>
<feature type="transmembrane region" description="Helical" evidence="6">
    <location>
        <begin position="107"/>
        <end position="132"/>
    </location>
</feature>
<dbReference type="InterPro" id="IPR001123">
    <property type="entry name" value="LeuE-type"/>
</dbReference>
<protein>
    <submittedName>
        <fullName evidence="7">Amino acid transporter</fullName>
    </submittedName>
</protein>
<dbReference type="GO" id="GO:0005886">
    <property type="term" value="C:plasma membrane"/>
    <property type="evidence" value="ECO:0007669"/>
    <property type="project" value="UniProtKB-SubCell"/>
</dbReference>
<gene>
    <name evidence="7" type="ORF">CAP51_04615</name>
</gene>
<evidence type="ECO:0000256" key="5">
    <source>
        <dbReference type="ARBA" id="ARBA00023136"/>
    </source>
</evidence>
<keyword evidence="5 6" id="KW-0472">Membrane</keyword>
<dbReference type="PANTHER" id="PTHR30086:SF20">
    <property type="entry name" value="ARGININE EXPORTER PROTEIN ARGO-RELATED"/>
    <property type="match status" value="1"/>
</dbReference>
<feature type="transmembrane region" description="Helical" evidence="6">
    <location>
        <begin position="35"/>
        <end position="54"/>
    </location>
</feature>
<dbReference type="EMBL" id="NEXX01000001">
    <property type="protein sequence ID" value="OUY08902.1"/>
    <property type="molecule type" value="Genomic_DNA"/>
</dbReference>
<keyword evidence="4 6" id="KW-1133">Transmembrane helix</keyword>
<dbReference type="Proteomes" id="UP000196536">
    <property type="component" value="Unassembled WGS sequence"/>
</dbReference>
<dbReference type="OrthoDB" id="5638726at2"/>
<keyword evidence="2" id="KW-1003">Cell membrane</keyword>
<dbReference type="Pfam" id="PF01810">
    <property type="entry name" value="LysE"/>
    <property type="match status" value="1"/>
</dbReference>
<evidence type="ECO:0000313" key="7">
    <source>
        <dbReference type="EMBL" id="OUY08902.1"/>
    </source>
</evidence>
<evidence type="ECO:0000256" key="6">
    <source>
        <dbReference type="SAM" id="Phobius"/>
    </source>
</evidence>
<name>A0A1Z9Z396_9GAMM</name>
<dbReference type="RefSeq" id="WP_087619557.1">
    <property type="nucleotide sequence ID" value="NZ_NEXX01000001.1"/>
</dbReference>
<feature type="transmembrane region" description="Helical" evidence="6">
    <location>
        <begin position="66"/>
        <end position="87"/>
    </location>
</feature>
<reference evidence="7 8" key="1">
    <citation type="submission" date="2017-05" db="EMBL/GenBank/DDBJ databases">
        <title>Acinetobacter populi ANC 5415 (= PBJ7), whole genome shotgun sequencing project.</title>
        <authorList>
            <person name="Nemec A."/>
            <person name="Radolfova-Krizova L."/>
        </authorList>
    </citation>
    <scope>NUCLEOTIDE SEQUENCE [LARGE SCALE GENOMIC DNA]</scope>
    <source>
        <strain evidence="7 8">PBJ7</strain>
    </source>
</reference>
<comment type="subcellular location">
    <subcellularLocation>
        <location evidence="1">Cell membrane</location>
        <topology evidence="1">Multi-pass membrane protein</topology>
    </subcellularLocation>
</comment>
<comment type="caution">
    <text evidence="7">The sequence shown here is derived from an EMBL/GenBank/DDBJ whole genome shotgun (WGS) entry which is preliminary data.</text>
</comment>
<feature type="transmembrane region" description="Helical" evidence="6">
    <location>
        <begin position="144"/>
        <end position="165"/>
    </location>
</feature>
<evidence type="ECO:0000313" key="8">
    <source>
        <dbReference type="Proteomes" id="UP000196536"/>
    </source>
</evidence>
<keyword evidence="3 6" id="KW-0812">Transmembrane</keyword>
<evidence type="ECO:0000256" key="3">
    <source>
        <dbReference type="ARBA" id="ARBA00022692"/>
    </source>
</evidence>
<dbReference type="PANTHER" id="PTHR30086">
    <property type="entry name" value="ARGININE EXPORTER PROTEIN ARGO"/>
    <property type="match status" value="1"/>
</dbReference>
<keyword evidence="8" id="KW-1185">Reference proteome</keyword>
<dbReference type="GO" id="GO:0015171">
    <property type="term" value="F:amino acid transmembrane transporter activity"/>
    <property type="evidence" value="ECO:0007669"/>
    <property type="project" value="TreeGrafter"/>
</dbReference>
<evidence type="ECO:0000256" key="4">
    <source>
        <dbReference type="ARBA" id="ARBA00022989"/>
    </source>
</evidence>
<accession>A0A1Z9Z396</accession>
<evidence type="ECO:0000256" key="2">
    <source>
        <dbReference type="ARBA" id="ARBA00022475"/>
    </source>
</evidence>
<sequence length="200" mass="22291">MTNFVAGLSIGFSLILAIGAQNAFVLKQGLKKQYVFIICLICALSDSILIFLGVTGFAKIIQHYPIIVVIAKYLGAVFLFAYGGKHFYSAIQHNDSLQPSATEHHNIYQMIAMSLAFTWLNPHVYLDTLFLIGAVSVQYQDDSYLFALGAMMASWIFFFSLGFGARLLLPLFRQPRAWQILDLLIGLVMWGIALSLLVKT</sequence>